<organism evidence="2 3">
    <name type="scientific">Fusobacterium pseudoperiodonticum</name>
    <dbReference type="NCBI Taxonomy" id="2663009"/>
    <lineage>
        <taxon>Bacteria</taxon>
        <taxon>Fusobacteriati</taxon>
        <taxon>Fusobacteriota</taxon>
        <taxon>Fusobacteriia</taxon>
        <taxon>Fusobacteriales</taxon>
        <taxon>Fusobacteriaceae</taxon>
        <taxon>Fusobacterium</taxon>
    </lineage>
</organism>
<protein>
    <submittedName>
        <fullName evidence="2">Uncharacterized protein</fullName>
    </submittedName>
</protein>
<dbReference type="Proteomes" id="UP000230781">
    <property type="component" value="Chromosome"/>
</dbReference>
<reference evidence="2 3" key="1">
    <citation type="submission" date="2017-11" db="EMBL/GenBank/DDBJ databases">
        <title>Genome sequencing of Fusobacterium periodonticum KCOM 2555.</title>
        <authorList>
            <person name="Kook J.-K."/>
            <person name="Park S.-N."/>
            <person name="Lim Y.K."/>
        </authorList>
    </citation>
    <scope>NUCLEOTIDE SEQUENCE [LARGE SCALE GENOMIC DNA]</scope>
    <source>
        <strain evidence="2 3">KCOM 2555</strain>
    </source>
</reference>
<evidence type="ECO:0000256" key="1">
    <source>
        <dbReference type="SAM" id="SignalP"/>
    </source>
</evidence>
<accession>A0A2D3PNX3</accession>
<feature type="signal peptide" evidence="1">
    <location>
        <begin position="1"/>
        <end position="18"/>
    </location>
</feature>
<gene>
    <name evidence="2" type="ORF">CTM98_01090</name>
</gene>
<evidence type="ECO:0000313" key="3">
    <source>
        <dbReference type="Proteomes" id="UP000230781"/>
    </source>
</evidence>
<dbReference type="AlphaFoldDB" id="A0A2D3PNX3"/>
<dbReference type="EMBL" id="CP024704">
    <property type="protein sequence ID" value="ATV69389.1"/>
    <property type="molecule type" value="Genomic_DNA"/>
</dbReference>
<evidence type="ECO:0000313" key="2">
    <source>
        <dbReference type="EMBL" id="ATV69389.1"/>
    </source>
</evidence>
<proteinExistence type="predicted"/>
<sequence length="158" mass="18268">MKKIILAIFLMLGVLSFASPESLPDYVDKEKFQENGYHIRVNKSDTFTIVKRVEETVESIVIKYNLDNRENSIKKALDEIDPKVVPKDFKLLYSNENEKAYIKSYLSKGIYINIYVAKNSKNENCYPIVSLVTPVKLSEKEIEESTENFLNEAESFLK</sequence>
<name>A0A2D3PNX3_9FUSO</name>
<dbReference type="RefSeq" id="WP_100025760.1">
    <property type="nucleotide sequence ID" value="NZ_CAUUPV010000028.1"/>
</dbReference>
<keyword evidence="1" id="KW-0732">Signal</keyword>
<feature type="chain" id="PRO_5013810468" evidence="1">
    <location>
        <begin position="19"/>
        <end position="158"/>
    </location>
</feature>